<evidence type="ECO:0000313" key="8">
    <source>
        <dbReference type="EMBL" id="GBP37199.1"/>
    </source>
</evidence>
<evidence type="ECO:0000256" key="4">
    <source>
        <dbReference type="ARBA" id="ARBA00047878"/>
    </source>
</evidence>
<feature type="domain" description="Oxidoreductase N-terminal" evidence="7">
    <location>
        <begin position="52"/>
        <end position="124"/>
    </location>
</feature>
<dbReference type="InterPro" id="IPR041694">
    <property type="entry name" value="ADH_N_2"/>
</dbReference>
<comment type="similarity">
    <text evidence="1">Belongs to the NADP-dependent oxidoreductase L4BD family.</text>
</comment>
<sequence length="125" mass="14590">MGRRYVRKDASPMRMLEAANNPCYTWENNIRFRDKELVSLLFETLANMVKARKYVVTKHFSGVPKRTDIKIVEEELPPLQDGQILAKAEFISVDLYLRAYNSSKTIPYDQFSYQVAEVIECKHPD</sequence>
<evidence type="ECO:0000256" key="2">
    <source>
        <dbReference type="ARBA" id="ARBA00011981"/>
    </source>
</evidence>
<comment type="catalytic activity">
    <reaction evidence="6">
        <text>13,14-dihydro-15-oxo-prostaglandin E1 + NADP(+) = 15-oxoprostaglandin E1 + NADPH + H(+)</text>
        <dbReference type="Rhea" id="RHEA:50584"/>
        <dbReference type="ChEBI" id="CHEBI:15378"/>
        <dbReference type="ChEBI" id="CHEBI:57401"/>
        <dbReference type="ChEBI" id="CHEBI:57783"/>
        <dbReference type="ChEBI" id="CHEBI:58349"/>
        <dbReference type="ChEBI" id="CHEBI:133408"/>
    </reaction>
    <physiologicalReaction direction="right-to-left" evidence="6">
        <dbReference type="Rhea" id="RHEA:50586"/>
    </physiologicalReaction>
</comment>
<dbReference type="AlphaFoldDB" id="A0A4C1VF15"/>
<name>A0A4C1VF15_EUMVA</name>
<organism evidence="8 9">
    <name type="scientific">Eumeta variegata</name>
    <name type="common">Bagworm moth</name>
    <name type="synonym">Eumeta japonica</name>
    <dbReference type="NCBI Taxonomy" id="151549"/>
    <lineage>
        <taxon>Eukaryota</taxon>
        <taxon>Metazoa</taxon>
        <taxon>Ecdysozoa</taxon>
        <taxon>Arthropoda</taxon>
        <taxon>Hexapoda</taxon>
        <taxon>Insecta</taxon>
        <taxon>Pterygota</taxon>
        <taxon>Neoptera</taxon>
        <taxon>Endopterygota</taxon>
        <taxon>Lepidoptera</taxon>
        <taxon>Glossata</taxon>
        <taxon>Ditrysia</taxon>
        <taxon>Tineoidea</taxon>
        <taxon>Psychidae</taxon>
        <taxon>Oiketicinae</taxon>
        <taxon>Eumeta</taxon>
    </lineage>
</organism>
<evidence type="ECO:0000256" key="5">
    <source>
        <dbReference type="ARBA" id="ARBA00048290"/>
    </source>
</evidence>
<dbReference type="EMBL" id="BGZK01000330">
    <property type="protein sequence ID" value="GBP37199.1"/>
    <property type="molecule type" value="Genomic_DNA"/>
</dbReference>
<dbReference type="InterPro" id="IPR011032">
    <property type="entry name" value="GroES-like_sf"/>
</dbReference>
<comment type="caution">
    <text evidence="8">The sequence shown here is derived from an EMBL/GenBank/DDBJ whole genome shotgun (WGS) entry which is preliminary data.</text>
</comment>
<evidence type="ECO:0000259" key="7">
    <source>
        <dbReference type="Pfam" id="PF16884"/>
    </source>
</evidence>
<dbReference type="EC" id="1.3.1.48" evidence="2"/>
<dbReference type="Gene3D" id="3.90.180.10">
    <property type="entry name" value="Medium-chain alcohol dehydrogenases, catalytic domain"/>
    <property type="match status" value="1"/>
</dbReference>
<accession>A0A4C1VF15</accession>
<dbReference type="Proteomes" id="UP000299102">
    <property type="component" value="Unassembled WGS sequence"/>
</dbReference>
<dbReference type="OrthoDB" id="809632at2759"/>
<comment type="catalytic activity">
    <reaction evidence="5">
        <text>13,14-dihydro-15-oxo-PGF2alpha + NADP(+) = 15-oxoprostaglandin F2alpha + NADPH + H(+)</text>
        <dbReference type="Rhea" id="RHEA:50588"/>
        <dbReference type="ChEBI" id="CHEBI:15378"/>
        <dbReference type="ChEBI" id="CHEBI:57783"/>
        <dbReference type="ChEBI" id="CHEBI:58349"/>
        <dbReference type="ChEBI" id="CHEBI:133374"/>
        <dbReference type="ChEBI" id="CHEBI:133409"/>
    </reaction>
    <physiologicalReaction direction="right-to-left" evidence="5">
        <dbReference type="Rhea" id="RHEA:50590"/>
    </physiologicalReaction>
</comment>
<evidence type="ECO:0000256" key="1">
    <source>
        <dbReference type="ARBA" id="ARBA00010460"/>
    </source>
</evidence>
<dbReference type="SUPFAM" id="SSF50129">
    <property type="entry name" value="GroES-like"/>
    <property type="match status" value="1"/>
</dbReference>
<gene>
    <name evidence="8" type="primary">PTGR1</name>
    <name evidence="8" type="ORF">EVAR_31130_1</name>
</gene>
<comment type="catalytic activity">
    <reaction evidence="4">
        <text>13,14-dihydro-15-oxo-prostaglandin F1alpha + NADP(+) = 15-oxoprostaglandin F1alpha + NADPH + H(+)</text>
        <dbReference type="Rhea" id="RHEA:50592"/>
        <dbReference type="ChEBI" id="CHEBI:15378"/>
        <dbReference type="ChEBI" id="CHEBI:57783"/>
        <dbReference type="ChEBI" id="CHEBI:58349"/>
        <dbReference type="ChEBI" id="CHEBI:79072"/>
        <dbReference type="ChEBI" id="CHEBI:133411"/>
    </reaction>
    <physiologicalReaction direction="right-to-left" evidence="4">
        <dbReference type="Rhea" id="RHEA:50594"/>
    </physiologicalReaction>
</comment>
<dbReference type="Pfam" id="PF16884">
    <property type="entry name" value="ADH_N_2"/>
    <property type="match status" value="1"/>
</dbReference>
<reference evidence="8 9" key="1">
    <citation type="journal article" date="2019" name="Commun. Biol.">
        <title>The bagworm genome reveals a unique fibroin gene that provides high tensile strength.</title>
        <authorList>
            <person name="Kono N."/>
            <person name="Nakamura H."/>
            <person name="Ohtoshi R."/>
            <person name="Tomita M."/>
            <person name="Numata K."/>
            <person name="Arakawa K."/>
        </authorList>
    </citation>
    <scope>NUCLEOTIDE SEQUENCE [LARGE SCALE GENOMIC DNA]</scope>
</reference>
<evidence type="ECO:0000256" key="3">
    <source>
        <dbReference type="ARBA" id="ARBA00033119"/>
    </source>
</evidence>
<proteinExistence type="inferred from homology"/>
<dbReference type="GO" id="GO:0047522">
    <property type="term" value="F:15-oxoprostaglandin 13-reductase [NAD(P)+] activity"/>
    <property type="evidence" value="ECO:0007669"/>
    <property type="project" value="UniProtKB-EC"/>
</dbReference>
<evidence type="ECO:0000256" key="6">
    <source>
        <dbReference type="ARBA" id="ARBA00049070"/>
    </source>
</evidence>
<keyword evidence="9" id="KW-1185">Reference proteome</keyword>
<protein>
    <recommendedName>
        <fullName evidence="3">15-oxoprostaglandin 13-reductase</fullName>
        <ecNumber evidence="2">1.3.1.48</ecNumber>
    </recommendedName>
    <alternativeName>
        <fullName evidence="3">15-oxoprostaglandin 13-reductase</fullName>
    </alternativeName>
</protein>
<evidence type="ECO:0000313" key="9">
    <source>
        <dbReference type="Proteomes" id="UP000299102"/>
    </source>
</evidence>